<evidence type="ECO:0000256" key="1">
    <source>
        <dbReference type="SAM" id="Phobius"/>
    </source>
</evidence>
<dbReference type="RefSeq" id="WP_003713040.1">
    <property type="nucleotide sequence ID" value="NZ_AZGE01000001.1"/>
</dbReference>
<comment type="caution">
    <text evidence="3">The sequence shown here is derived from an EMBL/GenBank/DDBJ whole genome shotgun (WGS) entry which is preliminary data.</text>
</comment>
<organism evidence="3 4">
    <name type="scientific">Limosilactobacillus oris DSM 4864</name>
    <dbReference type="NCBI Taxonomy" id="1423779"/>
    <lineage>
        <taxon>Bacteria</taxon>
        <taxon>Bacillati</taxon>
        <taxon>Bacillota</taxon>
        <taxon>Bacilli</taxon>
        <taxon>Lactobacillales</taxon>
        <taxon>Lactobacillaceae</taxon>
        <taxon>Limosilactobacillus</taxon>
    </lineage>
</organism>
<dbReference type="InterPro" id="IPR026870">
    <property type="entry name" value="Zinc_ribbon_dom"/>
</dbReference>
<dbReference type="Pfam" id="PF13240">
    <property type="entry name" value="Zn_Ribbon_1"/>
    <property type="match status" value="1"/>
</dbReference>
<dbReference type="Proteomes" id="UP000050973">
    <property type="component" value="Unassembled WGS sequence"/>
</dbReference>
<reference evidence="3 4" key="1">
    <citation type="journal article" date="2015" name="Genome Announc.">
        <title>Expanding the biotechnology potential of lactobacilli through comparative genomics of 213 strains and associated genera.</title>
        <authorList>
            <person name="Sun Z."/>
            <person name="Harris H.M."/>
            <person name="McCann A."/>
            <person name="Guo C."/>
            <person name="Argimon S."/>
            <person name="Zhang W."/>
            <person name="Yang X."/>
            <person name="Jeffery I.B."/>
            <person name="Cooney J.C."/>
            <person name="Kagawa T.F."/>
            <person name="Liu W."/>
            <person name="Song Y."/>
            <person name="Salvetti E."/>
            <person name="Wrobel A."/>
            <person name="Rasinkangas P."/>
            <person name="Parkhill J."/>
            <person name="Rea M.C."/>
            <person name="O'Sullivan O."/>
            <person name="Ritari J."/>
            <person name="Douillard F.P."/>
            <person name="Paul Ross R."/>
            <person name="Yang R."/>
            <person name="Briner A.E."/>
            <person name="Felis G.E."/>
            <person name="de Vos W.M."/>
            <person name="Barrangou R."/>
            <person name="Klaenhammer T.R."/>
            <person name="Caufield P.W."/>
            <person name="Cui Y."/>
            <person name="Zhang H."/>
            <person name="O'Toole P.W."/>
        </authorList>
    </citation>
    <scope>NUCLEOTIDE SEQUENCE [LARGE SCALE GENOMIC DNA]</scope>
    <source>
        <strain evidence="3 4">DSM 4864</strain>
    </source>
</reference>
<proteinExistence type="predicted"/>
<accession>A0A0R1WLB5</accession>
<evidence type="ECO:0000313" key="3">
    <source>
        <dbReference type="EMBL" id="KRM17012.1"/>
    </source>
</evidence>
<dbReference type="EMBL" id="AZGE01000001">
    <property type="protein sequence ID" value="KRM17012.1"/>
    <property type="molecule type" value="Genomic_DNA"/>
</dbReference>
<evidence type="ECO:0000259" key="2">
    <source>
        <dbReference type="Pfam" id="PF13240"/>
    </source>
</evidence>
<name>A0A0R1WLB5_9LACO</name>
<feature type="transmembrane region" description="Helical" evidence="1">
    <location>
        <begin position="62"/>
        <end position="82"/>
    </location>
</feature>
<evidence type="ECO:0000313" key="4">
    <source>
        <dbReference type="Proteomes" id="UP000050973"/>
    </source>
</evidence>
<sequence>MDNQSTMASQNDARQFKFCQNCGAKIDINAVICPHCGVALPAFTPASSTPAATTTDGKEGSYWWSVLGFFVPVAGLVLYIVWRTSEPKSANAAGLGALIHVVLWTAILAFFVTLAIMTA</sequence>
<gene>
    <name evidence="3" type="ORF">FC49_GL000173</name>
</gene>
<keyword evidence="1" id="KW-0472">Membrane</keyword>
<dbReference type="PATRIC" id="fig|1423779.3.peg.176"/>
<protein>
    <recommendedName>
        <fullName evidence="2">Zinc-ribbon domain-containing protein</fullName>
    </recommendedName>
</protein>
<keyword evidence="1" id="KW-0812">Transmembrane</keyword>
<feature type="transmembrane region" description="Helical" evidence="1">
    <location>
        <begin position="94"/>
        <end position="117"/>
    </location>
</feature>
<feature type="domain" description="Zinc-ribbon" evidence="2">
    <location>
        <begin position="18"/>
        <end position="37"/>
    </location>
</feature>
<dbReference type="AlphaFoldDB" id="A0A0R1WLB5"/>
<keyword evidence="1" id="KW-1133">Transmembrane helix</keyword>